<dbReference type="AlphaFoldDB" id="A0A0D2WQ15"/>
<dbReference type="RefSeq" id="XP_004348212.1">
    <property type="nucleotide sequence ID" value="XM_004348162.2"/>
</dbReference>
<sequence length="294" mass="31321">MTLALSRFEQEDIAAGVAANLRSDGRLRTDYRPFTVESGIVSNTSGSARVRLGLTDVLVGVKAEIGEPDQAKPTQGRFEVTVDFSSTSASAAAFDDDNTETELASAIARTLKGVDLSALCIVPGEQCWVIYIDALILVAAGNAYDVLSLAVRAALANTRIPKVEVSDDGHGRVELEVSDDPHHVTELDIRAVPVIVTLSKIGAFHIVDATIEEESCAKSRVHVAVDSKGAFCMVTKASAGGIEPQLLFDALESAKQVGQHLLSQLEATLKQEERALAMFPNSQRGFLTDLQSAT</sequence>
<evidence type="ECO:0000313" key="9">
    <source>
        <dbReference type="EMBL" id="KJE93625.1"/>
    </source>
</evidence>
<evidence type="ECO:0000256" key="2">
    <source>
        <dbReference type="ARBA" id="ARBA00004604"/>
    </source>
</evidence>
<evidence type="ECO:0000256" key="3">
    <source>
        <dbReference type="ARBA" id="ARBA00006678"/>
    </source>
</evidence>
<dbReference type="OMA" id="YNTRIPK"/>
<evidence type="ECO:0000313" key="10">
    <source>
        <dbReference type="Proteomes" id="UP000008743"/>
    </source>
</evidence>
<evidence type="ECO:0000256" key="5">
    <source>
        <dbReference type="ARBA" id="ARBA00022835"/>
    </source>
</evidence>
<dbReference type="GO" id="GO:0071028">
    <property type="term" value="P:nuclear mRNA surveillance"/>
    <property type="evidence" value="ECO:0007669"/>
    <property type="project" value="TreeGrafter"/>
</dbReference>
<dbReference type="SUPFAM" id="SSF55666">
    <property type="entry name" value="Ribonuclease PH domain 2-like"/>
    <property type="match status" value="1"/>
</dbReference>
<dbReference type="GO" id="GO:0034475">
    <property type="term" value="P:U4 snRNA 3'-end processing"/>
    <property type="evidence" value="ECO:0007669"/>
    <property type="project" value="TreeGrafter"/>
</dbReference>
<dbReference type="GO" id="GO:0000467">
    <property type="term" value="P:exonucleolytic trimming to generate mature 3'-end of 5.8S rRNA from tricistronic rRNA transcript (SSU-rRNA, 5.8S rRNA, LSU-rRNA)"/>
    <property type="evidence" value="ECO:0007669"/>
    <property type="project" value="TreeGrafter"/>
</dbReference>
<dbReference type="GO" id="GO:0034473">
    <property type="term" value="P:U1 snRNA 3'-end processing"/>
    <property type="evidence" value="ECO:0007669"/>
    <property type="project" value="TreeGrafter"/>
</dbReference>
<dbReference type="STRING" id="595528.A0A0D2WQ15"/>
<dbReference type="Pfam" id="PF03725">
    <property type="entry name" value="RNase_PH_C"/>
    <property type="match status" value="1"/>
</dbReference>
<dbReference type="InterPro" id="IPR020568">
    <property type="entry name" value="Ribosomal_Su5_D2-typ_SF"/>
</dbReference>
<dbReference type="GO" id="GO:0034476">
    <property type="term" value="P:U5 snRNA 3'-end processing"/>
    <property type="evidence" value="ECO:0007669"/>
    <property type="project" value="TreeGrafter"/>
</dbReference>
<evidence type="ECO:0000256" key="1">
    <source>
        <dbReference type="ARBA" id="ARBA00004496"/>
    </source>
</evidence>
<dbReference type="InterPro" id="IPR001247">
    <property type="entry name" value="ExoRNase_PH_dom1"/>
</dbReference>
<dbReference type="OrthoDB" id="272245at2759"/>
<keyword evidence="4" id="KW-0963">Cytoplasm</keyword>
<comment type="subcellular location">
    <subcellularLocation>
        <location evidence="1">Cytoplasm</location>
    </subcellularLocation>
    <subcellularLocation>
        <location evidence="2">Nucleus</location>
        <location evidence="2">Nucleolus</location>
    </subcellularLocation>
</comment>
<dbReference type="GO" id="GO:0000177">
    <property type="term" value="C:cytoplasmic exosome (RNase complex)"/>
    <property type="evidence" value="ECO:0007669"/>
    <property type="project" value="TreeGrafter"/>
</dbReference>
<dbReference type="GO" id="GO:0000176">
    <property type="term" value="C:nuclear exosome (RNase complex)"/>
    <property type="evidence" value="ECO:0007669"/>
    <property type="project" value="TreeGrafter"/>
</dbReference>
<dbReference type="Gene3D" id="3.30.230.70">
    <property type="entry name" value="GHMP Kinase, N-terminal domain"/>
    <property type="match status" value="1"/>
</dbReference>
<keyword evidence="5" id="KW-0271">Exosome</keyword>
<dbReference type="GO" id="GO:0035925">
    <property type="term" value="F:mRNA 3'-UTR AU-rich region binding"/>
    <property type="evidence" value="ECO:0007669"/>
    <property type="project" value="TreeGrafter"/>
</dbReference>
<dbReference type="EMBL" id="KE346365">
    <property type="protein sequence ID" value="KJE93625.1"/>
    <property type="molecule type" value="Genomic_DNA"/>
</dbReference>
<dbReference type="Pfam" id="PF01138">
    <property type="entry name" value="RNase_PH"/>
    <property type="match status" value="1"/>
</dbReference>
<dbReference type="GO" id="GO:0071038">
    <property type="term" value="P:TRAMP-dependent tRNA surveillance pathway"/>
    <property type="evidence" value="ECO:0007669"/>
    <property type="project" value="TreeGrafter"/>
</dbReference>
<organism evidence="9 10">
    <name type="scientific">Capsaspora owczarzaki (strain ATCC 30864)</name>
    <dbReference type="NCBI Taxonomy" id="595528"/>
    <lineage>
        <taxon>Eukaryota</taxon>
        <taxon>Filasterea</taxon>
        <taxon>Capsaspora</taxon>
    </lineage>
</organism>
<dbReference type="InterPro" id="IPR027408">
    <property type="entry name" value="PNPase/RNase_PH_dom_sf"/>
</dbReference>
<dbReference type="InterPro" id="IPR015847">
    <property type="entry name" value="ExoRNase_PH_dom2"/>
</dbReference>
<comment type="similarity">
    <text evidence="3">Belongs to the RNase PH family.</text>
</comment>
<keyword evidence="10" id="KW-1185">Reference proteome</keyword>
<dbReference type="PANTHER" id="PTHR11097:SF8">
    <property type="entry name" value="EXOSOME COMPLEX COMPONENT RRP42"/>
    <property type="match status" value="1"/>
</dbReference>
<dbReference type="FunCoup" id="A0A0D2WQ15">
    <property type="interactions" value="53"/>
</dbReference>
<gene>
    <name evidence="9" type="ORF">CAOG_004384</name>
</gene>
<dbReference type="Proteomes" id="UP000008743">
    <property type="component" value="Unassembled WGS sequence"/>
</dbReference>
<evidence type="ECO:0000256" key="4">
    <source>
        <dbReference type="ARBA" id="ARBA00022490"/>
    </source>
</evidence>
<evidence type="ECO:0000256" key="6">
    <source>
        <dbReference type="ARBA" id="ARBA00042523"/>
    </source>
</evidence>
<dbReference type="InParanoid" id="A0A0D2WQ15"/>
<proteinExistence type="inferred from homology"/>
<name>A0A0D2WQ15_CAPO3</name>
<dbReference type="InterPro" id="IPR050590">
    <property type="entry name" value="Exosome_comp_Rrp42_subfam"/>
</dbReference>
<evidence type="ECO:0000259" key="7">
    <source>
        <dbReference type="Pfam" id="PF01138"/>
    </source>
</evidence>
<protein>
    <recommendedName>
        <fullName evidence="6">Ribosomal RNA-processing protein 42</fullName>
    </recommendedName>
</protein>
<dbReference type="InterPro" id="IPR036345">
    <property type="entry name" value="ExoRNase_PH_dom2_sf"/>
</dbReference>
<evidence type="ECO:0000259" key="8">
    <source>
        <dbReference type="Pfam" id="PF03725"/>
    </source>
</evidence>
<dbReference type="eggNOG" id="KOG1612">
    <property type="taxonomic scope" value="Eukaryota"/>
</dbReference>
<dbReference type="PhylomeDB" id="A0A0D2WQ15"/>
<dbReference type="SUPFAM" id="SSF54211">
    <property type="entry name" value="Ribosomal protein S5 domain 2-like"/>
    <property type="match status" value="1"/>
</dbReference>
<feature type="domain" description="Exoribonuclease phosphorolytic" evidence="8">
    <location>
        <begin position="192"/>
        <end position="256"/>
    </location>
</feature>
<dbReference type="GO" id="GO:0005730">
    <property type="term" value="C:nucleolus"/>
    <property type="evidence" value="ECO:0007669"/>
    <property type="project" value="UniProtKB-SubCell"/>
</dbReference>
<dbReference type="GO" id="GO:0071035">
    <property type="term" value="P:nuclear polyadenylation-dependent rRNA catabolic process"/>
    <property type="evidence" value="ECO:0007669"/>
    <property type="project" value="TreeGrafter"/>
</dbReference>
<feature type="domain" description="Exoribonuclease phosphorolytic" evidence="7">
    <location>
        <begin position="31"/>
        <end position="161"/>
    </location>
</feature>
<dbReference type="CDD" id="cd11367">
    <property type="entry name" value="RNase_PH_RRP42"/>
    <property type="match status" value="1"/>
</dbReference>
<dbReference type="GO" id="GO:0016075">
    <property type="term" value="P:rRNA catabolic process"/>
    <property type="evidence" value="ECO:0007669"/>
    <property type="project" value="TreeGrafter"/>
</dbReference>
<reference evidence="10" key="1">
    <citation type="submission" date="2011-02" db="EMBL/GenBank/DDBJ databases">
        <title>The Genome Sequence of Capsaspora owczarzaki ATCC 30864.</title>
        <authorList>
            <person name="Russ C."/>
            <person name="Cuomo C."/>
            <person name="Burger G."/>
            <person name="Gray M.W."/>
            <person name="Holland P.W.H."/>
            <person name="King N."/>
            <person name="Lang F.B.F."/>
            <person name="Roger A.J."/>
            <person name="Ruiz-Trillo I."/>
            <person name="Young S.K."/>
            <person name="Zeng Q."/>
            <person name="Gargeya S."/>
            <person name="Alvarado L."/>
            <person name="Berlin A."/>
            <person name="Chapman S.B."/>
            <person name="Chen Z."/>
            <person name="Freedman E."/>
            <person name="Gellesch M."/>
            <person name="Goldberg J."/>
            <person name="Griggs A."/>
            <person name="Gujja S."/>
            <person name="Heilman E."/>
            <person name="Heiman D."/>
            <person name="Howarth C."/>
            <person name="Mehta T."/>
            <person name="Neiman D."/>
            <person name="Pearson M."/>
            <person name="Roberts A."/>
            <person name="Saif S."/>
            <person name="Shea T."/>
            <person name="Shenoy N."/>
            <person name="Sisk P."/>
            <person name="Stolte C."/>
            <person name="Sykes S."/>
            <person name="White J."/>
            <person name="Yandava C."/>
            <person name="Haas B."/>
            <person name="Nusbaum C."/>
            <person name="Birren B."/>
        </authorList>
    </citation>
    <scope>NUCLEOTIDE SEQUENCE</scope>
    <source>
        <strain evidence="10">ATCC 30864</strain>
    </source>
</reference>
<accession>A0A0D2WQ15</accession>
<dbReference type="PANTHER" id="PTHR11097">
    <property type="entry name" value="EXOSOME COMPLEX EXONUCLEASE RIBOSOMAL RNA PROCESSING PROTEIN"/>
    <property type="match status" value="1"/>
</dbReference>